<keyword evidence="1" id="KW-0732">Signal</keyword>
<dbReference type="RefSeq" id="WP_187566756.1">
    <property type="nucleotide sequence ID" value="NZ_BMMY01000002.1"/>
</dbReference>
<organism evidence="2 3">
    <name type="scientific">Phycicoccus endophyticus</name>
    <dbReference type="NCBI Taxonomy" id="1690220"/>
    <lineage>
        <taxon>Bacteria</taxon>
        <taxon>Bacillati</taxon>
        <taxon>Actinomycetota</taxon>
        <taxon>Actinomycetes</taxon>
        <taxon>Micrococcales</taxon>
        <taxon>Intrasporangiaceae</taxon>
        <taxon>Phycicoccus</taxon>
    </lineage>
</organism>
<dbReference type="Pfam" id="PF08310">
    <property type="entry name" value="LGFP"/>
    <property type="match status" value="1"/>
</dbReference>
<dbReference type="Proteomes" id="UP000515976">
    <property type="component" value="Chromosome"/>
</dbReference>
<keyword evidence="3" id="KW-1185">Reference proteome</keyword>
<protein>
    <recommendedName>
        <fullName evidence="4">LGFP repeat-containing protein</fullName>
    </recommendedName>
</protein>
<dbReference type="EMBL" id="CP060712">
    <property type="protein sequence ID" value="QNN50002.1"/>
    <property type="molecule type" value="Genomic_DNA"/>
</dbReference>
<feature type="chain" id="PRO_5039609166" description="LGFP repeat-containing protein" evidence="1">
    <location>
        <begin position="29"/>
        <end position="914"/>
    </location>
</feature>
<evidence type="ECO:0000313" key="2">
    <source>
        <dbReference type="EMBL" id="QNN50002.1"/>
    </source>
</evidence>
<feature type="signal peptide" evidence="1">
    <location>
        <begin position="1"/>
        <end position="28"/>
    </location>
</feature>
<proteinExistence type="predicted"/>
<dbReference type="AlphaFoldDB" id="A0A7G9R327"/>
<reference evidence="2 3" key="1">
    <citation type="submission" date="2020-08" db="EMBL/GenBank/DDBJ databases">
        <title>Genome sequence of Phycicoccus endophyticus JCM 31784T.</title>
        <authorList>
            <person name="Hyun D.-W."/>
            <person name="Bae J.-W."/>
        </authorList>
    </citation>
    <scope>NUCLEOTIDE SEQUENCE [LARGE SCALE GENOMIC DNA]</scope>
    <source>
        <strain evidence="2 3">JCM 31784</strain>
    </source>
</reference>
<gene>
    <name evidence="2" type="ORF">H9L10_02680</name>
</gene>
<name>A0A7G9R327_9MICO</name>
<evidence type="ECO:0008006" key="4">
    <source>
        <dbReference type="Google" id="ProtNLM"/>
    </source>
</evidence>
<evidence type="ECO:0000313" key="3">
    <source>
        <dbReference type="Proteomes" id="UP000515976"/>
    </source>
</evidence>
<accession>A0A7G9R327</accession>
<evidence type="ECO:0000256" key="1">
    <source>
        <dbReference type="SAM" id="SignalP"/>
    </source>
</evidence>
<dbReference type="KEGG" id="pei:H9L10_02680"/>
<sequence>MRLRAPLLGALAVLAGALALGLSGTAPAGAASGSGFRAGLIISDGLFYNSTAMTAAQVQKFLNGKVPQCHEERSKGADDPIVCLKNFSQKTTKKPADSYCSGYSAVKQTAAQIINGVARSCGVSQKALLVLVQKESQLVTHTYPSRWRYQSAMGYGCPDTAACDSQYKGFFNQVYNAARQFRVYRANPDRYGYVAGMKNYIQYNPDASCGGRTVYIENQATAGLYNYTPYVPNTAALNAGYGTGNACSAYGNRNFYLFYTDWFGSTTGARVLEPIRTAWQRLGGANGPGSPLADAIELDGGVYQRFTNGYVVVTDNGKATYLPAGGAITKAYFAKGGPRGTWGWPKGSAVEREGIWRLHFTGLTAYNRDGAVRTSAIALQGRLVKVWYAHTLAEVGRATSAPSAESGSVWQELDNGYLYRTEAGAGAYLASGWRITKQYLDTGGPEGAWGWPTGNRRSLEHANVVKFDQVSAYGFDGTVLVPPYRFGAGVFDEWYERGGEGELGLPREDAVGLGSGSYQRLARGYLFVPSRGSATYLAASSPITDAYLADGGPDGSWGWPTTPQYSSGSVRVLELTDATAFLEDGTVSVSTVPFGTGVLEAWLARGGPDGLGLPSAEAVEVGGGAYQLFGDTYLFVPGDGPAVTLGAGWRITGRYLDSGGPTGSWGWPTADPVTREGANVVTFAKVTAYGYDGRVLVTDDPFGEGMFTLWRERGGQGALGLPDGPARTASGGRYQHFTTTDLFLATDGSDVALGRGWRITQRYWDEGGPSGAWGWPRGGRSSSGETAVVEFEGAVAFGADHRVLAVEDSTGLLDPWRARGGVSGLGVAVAPSAVRSGGTFQRFTKGWLLAARGGSAVELRTSWYVTDRFWAAGGPPGSWGWPVADRHRSGDAMVYEFQHVTVYGYGSRLEVVKK</sequence>
<dbReference type="InterPro" id="IPR013207">
    <property type="entry name" value="LGFP"/>
</dbReference>